<accession>A0AA38F5Z1</accession>
<evidence type="ECO:0000313" key="4">
    <source>
        <dbReference type="EMBL" id="KAH9290170.1"/>
    </source>
</evidence>
<protein>
    <submittedName>
        <fullName evidence="4">Uncharacterized protein</fullName>
    </submittedName>
</protein>
<keyword evidence="2" id="KW-0863">Zinc-finger</keyword>
<feature type="non-terminal residue" evidence="4">
    <location>
        <position position="1"/>
    </location>
</feature>
<dbReference type="Pfam" id="PF12796">
    <property type="entry name" value="Ank_2"/>
    <property type="match status" value="1"/>
</dbReference>
<proteinExistence type="predicted"/>
<keyword evidence="5" id="KW-1185">Reference proteome</keyword>
<evidence type="ECO:0000313" key="5">
    <source>
        <dbReference type="Proteomes" id="UP000824469"/>
    </source>
</evidence>
<keyword evidence="1" id="KW-0479">Metal-binding</keyword>
<dbReference type="InterPro" id="IPR002110">
    <property type="entry name" value="Ankyrin_rpt"/>
</dbReference>
<evidence type="ECO:0000256" key="2">
    <source>
        <dbReference type="ARBA" id="ARBA00022771"/>
    </source>
</evidence>
<evidence type="ECO:0000256" key="1">
    <source>
        <dbReference type="ARBA" id="ARBA00022723"/>
    </source>
</evidence>
<dbReference type="GO" id="GO:0008270">
    <property type="term" value="F:zinc ion binding"/>
    <property type="evidence" value="ECO:0007669"/>
    <property type="project" value="UniProtKB-KW"/>
</dbReference>
<reference evidence="4 5" key="1">
    <citation type="journal article" date="2021" name="Nat. Plants">
        <title>The Taxus genome provides insights into paclitaxel biosynthesis.</title>
        <authorList>
            <person name="Xiong X."/>
            <person name="Gou J."/>
            <person name="Liao Q."/>
            <person name="Li Y."/>
            <person name="Zhou Q."/>
            <person name="Bi G."/>
            <person name="Li C."/>
            <person name="Du R."/>
            <person name="Wang X."/>
            <person name="Sun T."/>
            <person name="Guo L."/>
            <person name="Liang H."/>
            <person name="Lu P."/>
            <person name="Wu Y."/>
            <person name="Zhang Z."/>
            <person name="Ro D.K."/>
            <person name="Shang Y."/>
            <person name="Huang S."/>
            <person name="Yan J."/>
        </authorList>
    </citation>
    <scope>NUCLEOTIDE SEQUENCE [LARGE SCALE GENOMIC DNA]</scope>
    <source>
        <strain evidence="4">Ta-2019</strain>
    </source>
</reference>
<dbReference type="AlphaFoldDB" id="A0AA38F5Z1"/>
<dbReference type="PANTHER" id="PTHR14493">
    <property type="entry name" value="UNKEMPT FAMILY MEMBER"/>
    <property type="match status" value="1"/>
</dbReference>
<evidence type="ECO:0000256" key="3">
    <source>
        <dbReference type="ARBA" id="ARBA00022833"/>
    </source>
</evidence>
<dbReference type="Gene3D" id="1.25.40.20">
    <property type="entry name" value="Ankyrin repeat-containing domain"/>
    <property type="match status" value="1"/>
</dbReference>
<dbReference type="Proteomes" id="UP000824469">
    <property type="component" value="Unassembled WGS sequence"/>
</dbReference>
<organism evidence="4 5">
    <name type="scientific">Taxus chinensis</name>
    <name type="common">Chinese yew</name>
    <name type="synonym">Taxus wallichiana var. chinensis</name>
    <dbReference type="NCBI Taxonomy" id="29808"/>
    <lineage>
        <taxon>Eukaryota</taxon>
        <taxon>Viridiplantae</taxon>
        <taxon>Streptophyta</taxon>
        <taxon>Embryophyta</taxon>
        <taxon>Tracheophyta</taxon>
        <taxon>Spermatophyta</taxon>
        <taxon>Pinopsida</taxon>
        <taxon>Pinidae</taxon>
        <taxon>Conifers II</taxon>
        <taxon>Cupressales</taxon>
        <taxon>Taxaceae</taxon>
        <taxon>Taxus</taxon>
    </lineage>
</organism>
<name>A0AA38F5Z1_TAXCH</name>
<dbReference type="InterPro" id="IPR045234">
    <property type="entry name" value="Unkempt-like"/>
</dbReference>
<dbReference type="InterPro" id="IPR036770">
    <property type="entry name" value="Ankyrin_rpt-contain_sf"/>
</dbReference>
<keyword evidence="3" id="KW-0862">Zinc</keyword>
<dbReference type="OMA" id="ECHYINE"/>
<dbReference type="EMBL" id="JAHRHJ020003813">
    <property type="protein sequence ID" value="KAH9290170.1"/>
    <property type="molecule type" value="Genomic_DNA"/>
</dbReference>
<sequence length="155" mass="16728">MCGGPEHPEPNGVCDAGTTSVAEKENDHTGMNKLKDVGNVYSSLLESAANNDLIGLKQTLKEDVLKITEVSLWYGRKHVSNQMVLEQRTPAMIAALFGSLDVLNYILSIYSTYGLDMNHKCGSDNSTTLHCAAAGGSCHAIETVKLLIQSDTWKA</sequence>
<dbReference type="PANTHER" id="PTHR14493:SF50">
    <property type="entry name" value="RING FINGER PROTEIN UNKEMPT"/>
    <property type="match status" value="1"/>
</dbReference>
<comment type="caution">
    <text evidence="4">The sequence shown here is derived from an EMBL/GenBank/DDBJ whole genome shotgun (WGS) entry which is preliminary data.</text>
</comment>
<gene>
    <name evidence="4" type="ORF">KI387_034287</name>
</gene>
<dbReference type="SUPFAM" id="SSF48403">
    <property type="entry name" value="Ankyrin repeat"/>
    <property type="match status" value="1"/>
</dbReference>